<sequence>MFVCRGAWRNAILDGVICDRLNNKADNRSLASTASHFTRTRFLETSILHPRSPDECRPFAEDLLTQVLPGDGVKCPALSHGTIEPEATSFPALPHV</sequence>
<dbReference type="Proteomes" id="UP000288725">
    <property type="component" value="Chromosome 2"/>
</dbReference>
<dbReference type="EMBL" id="RSDZ01000017">
    <property type="protein sequence ID" value="RXG49213.1"/>
    <property type="molecule type" value="Genomic_DNA"/>
</dbReference>
<evidence type="ECO:0000313" key="1">
    <source>
        <dbReference type="EMBL" id="RXG49213.1"/>
    </source>
</evidence>
<protein>
    <submittedName>
        <fullName evidence="1">Uncharacterized protein</fullName>
    </submittedName>
</protein>
<organism evidence="1 2">
    <name type="scientific">Verticillium dahliae</name>
    <name type="common">Verticillium wilt</name>
    <dbReference type="NCBI Taxonomy" id="27337"/>
    <lineage>
        <taxon>Eukaryota</taxon>
        <taxon>Fungi</taxon>
        <taxon>Dikarya</taxon>
        <taxon>Ascomycota</taxon>
        <taxon>Pezizomycotina</taxon>
        <taxon>Sordariomycetes</taxon>
        <taxon>Hypocreomycetidae</taxon>
        <taxon>Glomerellales</taxon>
        <taxon>Plectosphaerellaceae</taxon>
        <taxon>Verticillium</taxon>
    </lineage>
</organism>
<name>A0A444S730_VERDA</name>
<accession>A0A444S730</accession>
<proteinExistence type="predicted"/>
<dbReference type="AlphaFoldDB" id="A0A444S730"/>
<gene>
    <name evidence="1" type="ORF">VDGE_30417</name>
</gene>
<evidence type="ECO:0000313" key="2">
    <source>
        <dbReference type="Proteomes" id="UP000288725"/>
    </source>
</evidence>
<comment type="caution">
    <text evidence="1">The sequence shown here is derived from an EMBL/GenBank/DDBJ whole genome shotgun (WGS) entry which is preliminary data.</text>
</comment>
<reference evidence="1 2" key="1">
    <citation type="submission" date="2018-12" db="EMBL/GenBank/DDBJ databases">
        <title>Genome of Verticillium dahliae isolate Getta Getta.</title>
        <authorList>
            <person name="Gardiner D.M."/>
        </authorList>
    </citation>
    <scope>NUCLEOTIDE SEQUENCE [LARGE SCALE GENOMIC DNA]</scope>
    <source>
        <strain evidence="1 2">Getta Getta</strain>
    </source>
</reference>